<protein>
    <submittedName>
        <fullName evidence="1">10974_t:CDS:1</fullName>
    </submittedName>
</protein>
<reference evidence="1 2" key="1">
    <citation type="submission" date="2021-06" db="EMBL/GenBank/DDBJ databases">
        <authorList>
            <person name="Kallberg Y."/>
            <person name="Tangrot J."/>
            <person name="Rosling A."/>
        </authorList>
    </citation>
    <scope>NUCLEOTIDE SEQUENCE [LARGE SCALE GENOMIC DNA]</scope>
    <source>
        <strain evidence="1 2">120-4 pot B 10/14</strain>
    </source>
</reference>
<comment type="caution">
    <text evidence="1">The sequence shown here is derived from an EMBL/GenBank/DDBJ whole genome shotgun (WGS) entry which is preliminary data.</text>
</comment>
<dbReference type="EMBL" id="CAJVQB010114931">
    <property type="protein sequence ID" value="CAG8852671.1"/>
    <property type="molecule type" value="Genomic_DNA"/>
</dbReference>
<sequence length="42" mass="4813">SMEFFIEMVNYAAMKASKVYNRTYGYFSVAAGSFIQEQTMSN</sequence>
<keyword evidence="2" id="KW-1185">Reference proteome</keyword>
<name>A0ABN7XE08_GIGMA</name>
<evidence type="ECO:0000313" key="2">
    <source>
        <dbReference type="Proteomes" id="UP000789901"/>
    </source>
</evidence>
<feature type="non-terminal residue" evidence="1">
    <location>
        <position position="42"/>
    </location>
</feature>
<proteinExistence type="predicted"/>
<accession>A0ABN7XE08</accession>
<dbReference type="Proteomes" id="UP000789901">
    <property type="component" value="Unassembled WGS sequence"/>
</dbReference>
<organism evidence="1 2">
    <name type="scientific">Gigaspora margarita</name>
    <dbReference type="NCBI Taxonomy" id="4874"/>
    <lineage>
        <taxon>Eukaryota</taxon>
        <taxon>Fungi</taxon>
        <taxon>Fungi incertae sedis</taxon>
        <taxon>Mucoromycota</taxon>
        <taxon>Glomeromycotina</taxon>
        <taxon>Glomeromycetes</taxon>
        <taxon>Diversisporales</taxon>
        <taxon>Gigasporaceae</taxon>
        <taxon>Gigaspora</taxon>
    </lineage>
</organism>
<evidence type="ECO:0000313" key="1">
    <source>
        <dbReference type="EMBL" id="CAG8852671.1"/>
    </source>
</evidence>
<feature type="non-terminal residue" evidence="1">
    <location>
        <position position="1"/>
    </location>
</feature>
<gene>
    <name evidence="1" type="ORF">GMARGA_LOCUS41492</name>
</gene>